<dbReference type="AlphaFoldDB" id="A0A1H3AWR6"/>
<dbReference type="Pfam" id="PF00296">
    <property type="entry name" value="Bac_luciferase"/>
    <property type="match status" value="1"/>
</dbReference>
<dbReference type="Gene3D" id="3.20.20.30">
    <property type="entry name" value="Luciferase-like domain"/>
    <property type="match status" value="1"/>
</dbReference>
<organism evidence="4 5">
    <name type="scientific">Amycolatopsis xylanica</name>
    <dbReference type="NCBI Taxonomy" id="589385"/>
    <lineage>
        <taxon>Bacteria</taxon>
        <taxon>Bacillati</taxon>
        <taxon>Actinomycetota</taxon>
        <taxon>Actinomycetes</taxon>
        <taxon>Pseudonocardiales</taxon>
        <taxon>Pseudonocardiaceae</taxon>
        <taxon>Amycolatopsis</taxon>
    </lineage>
</organism>
<dbReference type="InterPro" id="IPR050766">
    <property type="entry name" value="Bact_Lucif_Oxidored"/>
</dbReference>
<evidence type="ECO:0000256" key="1">
    <source>
        <dbReference type="ARBA" id="ARBA00023002"/>
    </source>
</evidence>
<evidence type="ECO:0000313" key="5">
    <source>
        <dbReference type="Proteomes" id="UP000199515"/>
    </source>
</evidence>
<dbReference type="Proteomes" id="UP000199515">
    <property type="component" value="Unassembled WGS sequence"/>
</dbReference>
<dbReference type="EMBL" id="FNON01000002">
    <property type="protein sequence ID" value="SDX33868.1"/>
    <property type="molecule type" value="Genomic_DNA"/>
</dbReference>
<keyword evidence="2 4" id="KW-0503">Monooxygenase</keyword>
<name>A0A1H3AWR6_9PSEU</name>
<accession>A0A1H3AWR6</accession>
<dbReference type="SUPFAM" id="SSF51679">
    <property type="entry name" value="Bacterial luciferase-like"/>
    <property type="match status" value="1"/>
</dbReference>
<sequence>MRRFGVFLISGRFPGQKDSEVLRRTVAAIEAAERAGFDDVWLAEHHFMPYGVCPSAVTLAAHALGRTRRIVIGTAVSVLSVTHPVALAEQWSTLDAVSGGRFRLGVGRGGPWQDLEVFGTGLDRYERGFEEALDLLLRAMRGGEVEARGEHFSFRPVPMVPEPDRRERPPVLVAGSPRLAAERGLPMLLGLDRDDEEKAALVAEHGSPDGHVSTVLCQVGEDAGDIVRAKLPGWLDIGLAAHVTVDGRARAKRDPWEYTEKLCRIHPVGSPDYCIARLEEGIRRAGVSHVIMMVEATGTTAGTVENIERIGAQVLPYLRASSPAVPGSG</sequence>
<protein>
    <submittedName>
        <fullName evidence="4">Flavin-dependent oxidoreductase, luciferase family (Includes alkanesulfonate monooxygenase SsuD and methylene tetrahydromethanopterin reductase)</fullName>
    </submittedName>
</protein>
<proteinExistence type="predicted"/>
<dbReference type="PANTHER" id="PTHR30137">
    <property type="entry name" value="LUCIFERASE-LIKE MONOOXYGENASE"/>
    <property type="match status" value="1"/>
</dbReference>
<evidence type="ECO:0000313" key="4">
    <source>
        <dbReference type="EMBL" id="SDX33868.1"/>
    </source>
</evidence>
<dbReference type="InterPro" id="IPR036661">
    <property type="entry name" value="Luciferase-like_sf"/>
</dbReference>
<gene>
    <name evidence="4" type="ORF">SAMN05421504_1021082</name>
</gene>
<dbReference type="GO" id="GO:0016705">
    <property type="term" value="F:oxidoreductase activity, acting on paired donors, with incorporation or reduction of molecular oxygen"/>
    <property type="evidence" value="ECO:0007669"/>
    <property type="project" value="InterPro"/>
</dbReference>
<reference evidence="4 5" key="1">
    <citation type="submission" date="2016-10" db="EMBL/GenBank/DDBJ databases">
        <authorList>
            <person name="de Groot N.N."/>
        </authorList>
    </citation>
    <scope>NUCLEOTIDE SEQUENCE [LARGE SCALE GENOMIC DNA]</scope>
    <source>
        <strain evidence="4 5">CPCC 202699</strain>
    </source>
</reference>
<dbReference type="PANTHER" id="PTHR30137:SF8">
    <property type="entry name" value="BLR5498 PROTEIN"/>
    <property type="match status" value="1"/>
</dbReference>
<keyword evidence="5" id="KW-1185">Reference proteome</keyword>
<dbReference type="RefSeq" id="WP_091288889.1">
    <property type="nucleotide sequence ID" value="NZ_FNON01000002.1"/>
</dbReference>
<dbReference type="STRING" id="589385.SAMN05421504_1021082"/>
<dbReference type="InterPro" id="IPR011251">
    <property type="entry name" value="Luciferase-like_dom"/>
</dbReference>
<evidence type="ECO:0000256" key="2">
    <source>
        <dbReference type="ARBA" id="ARBA00023033"/>
    </source>
</evidence>
<dbReference type="GO" id="GO:0004497">
    <property type="term" value="F:monooxygenase activity"/>
    <property type="evidence" value="ECO:0007669"/>
    <property type="project" value="UniProtKB-KW"/>
</dbReference>
<evidence type="ECO:0000259" key="3">
    <source>
        <dbReference type="Pfam" id="PF00296"/>
    </source>
</evidence>
<keyword evidence="1" id="KW-0560">Oxidoreductase</keyword>
<dbReference type="GO" id="GO:0005829">
    <property type="term" value="C:cytosol"/>
    <property type="evidence" value="ECO:0007669"/>
    <property type="project" value="TreeGrafter"/>
</dbReference>
<feature type="domain" description="Luciferase-like" evidence="3">
    <location>
        <begin position="3"/>
        <end position="289"/>
    </location>
</feature>
<dbReference type="OrthoDB" id="7903015at2"/>